<organism evidence="2 3">
    <name type="scientific">Pseudorhizobium tarimense</name>
    <dbReference type="NCBI Taxonomy" id="1079109"/>
    <lineage>
        <taxon>Bacteria</taxon>
        <taxon>Pseudomonadati</taxon>
        <taxon>Pseudomonadota</taxon>
        <taxon>Alphaproteobacteria</taxon>
        <taxon>Hyphomicrobiales</taxon>
        <taxon>Rhizobiaceae</taxon>
        <taxon>Rhizobium/Agrobacterium group</taxon>
        <taxon>Pseudorhizobium</taxon>
    </lineage>
</organism>
<evidence type="ECO:0000259" key="1">
    <source>
        <dbReference type="PROSITE" id="PS50887"/>
    </source>
</evidence>
<dbReference type="InterPro" id="IPR029787">
    <property type="entry name" value="Nucleotide_cyclase"/>
</dbReference>
<evidence type="ECO:0000313" key="3">
    <source>
        <dbReference type="Proteomes" id="UP001549031"/>
    </source>
</evidence>
<dbReference type="Gene3D" id="3.30.70.270">
    <property type="match status" value="1"/>
</dbReference>
<sequence length="116" mass="12494">MNSAAMVAADVLTLSAEPVIVDGRPVVTGASIGLALYPEHAATPADLFACADIALYAAKEEGRSRIGVFNPKIRRRLDRQKHVELAFEEAIETGRIEVHSSRRSIWPTAPSSAARL</sequence>
<accession>A0ABV2H324</accession>
<dbReference type="PANTHER" id="PTHR46663">
    <property type="entry name" value="DIGUANYLATE CYCLASE DGCT-RELATED"/>
    <property type="match status" value="1"/>
</dbReference>
<dbReference type="EMBL" id="JBEPLJ010000003">
    <property type="protein sequence ID" value="MET3584911.1"/>
    <property type="molecule type" value="Genomic_DNA"/>
</dbReference>
<keyword evidence="3" id="KW-1185">Reference proteome</keyword>
<proteinExistence type="predicted"/>
<comment type="caution">
    <text evidence="2">The sequence shown here is derived from an EMBL/GenBank/DDBJ whole genome shotgun (WGS) entry which is preliminary data.</text>
</comment>
<dbReference type="InterPro" id="IPR043128">
    <property type="entry name" value="Rev_trsase/Diguanyl_cyclase"/>
</dbReference>
<dbReference type="SUPFAM" id="SSF55073">
    <property type="entry name" value="Nucleotide cyclase"/>
    <property type="match status" value="1"/>
</dbReference>
<dbReference type="InterPro" id="IPR052163">
    <property type="entry name" value="DGC-Regulatory_Protein"/>
</dbReference>
<dbReference type="Pfam" id="PF00990">
    <property type="entry name" value="GGDEF"/>
    <property type="match status" value="1"/>
</dbReference>
<protein>
    <submittedName>
        <fullName evidence="2">Signal transduction protein with EAL and GGDEF domain</fullName>
    </submittedName>
</protein>
<dbReference type="InterPro" id="IPR000160">
    <property type="entry name" value="GGDEF_dom"/>
</dbReference>
<dbReference type="PANTHER" id="PTHR46663:SF2">
    <property type="entry name" value="GGDEF DOMAIN-CONTAINING PROTEIN"/>
    <property type="match status" value="1"/>
</dbReference>
<name>A0ABV2H324_9HYPH</name>
<dbReference type="PROSITE" id="PS50887">
    <property type="entry name" value="GGDEF"/>
    <property type="match status" value="1"/>
</dbReference>
<evidence type="ECO:0000313" key="2">
    <source>
        <dbReference type="EMBL" id="MET3584911.1"/>
    </source>
</evidence>
<feature type="domain" description="GGDEF" evidence="1">
    <location>
        <begin position="1"/>
        <end position="71"/>
    </location>
</feature>
<reference evidence="2 3" key="1">
    <citation type="submission" date="2024-06" db="EMBL/GenBank/DDBJ databases">
        <title>Genomic Encyclopedia of Type Strains, Phase IV (KMG-IV): sequencing the most valuable type-strain genomes for metagenomic binning, comparative biology and taxonomic classification.</title>
        <authorList>
            <person name="Goeker M."/>
        </authorList>
    </citation>
    <scope>NUCLEOTIDE SEQUENCE [LARGE SCALE GENOMIC DNA]</scope>
    <source>
        <strain evidence="2 3">DSM 105042</strain>
    </source>
</reference>
<gene>
    <name evidence="2" type="ORF">ABID21_001012</name>
</gene>
<dbReference type="Proteomes" id="UP001549031">
    <property type="component" value="Unassembled WGS sequence"/>
</dbReference>